<proteinExistence type="predicted"/>
<organism evidence="1 2">
    <name type="scientific">Pseudomonas orientalis</name>
    <dbReference type="NCBI Taxonomy" id="76758"/>
    <lineage>
        <taxon>Bacteria</taxon>
        <taxon>Pseudomonadati</taxon>
        <taxon>Pseudomonadota</taxon>
        <taxon>Gammaproteobacteria</taxon>
        <taxon>Pseudomonadales</taxon>
        <taxon>Pseudomonadaceae</taxon>
        <taxon>Pseudomonas</taxon>
    </lineage>
</organism>
<sequence>MVVNVPESGDFYQSGKELFNFAWDALSSLLIELDQADYYGFDKNEVSEKYWAGAQRTLTTSLAIVQQGVEFVLKGKIAAISPYLLISDPPSRWPSSEVGKSIDFSQFRTVDAQDLIRIHDTFSPVPLSSTFAARFHSLRERRNVIIHSVGKSNAVQVAEVIEAVLYMHKSLFPAETWAWNRRNFLENSPDSELGGGEFAINRTCWEFSIVKSILKRADILDYMGIDAKQRAYLCPECLAGANTDAGFEFKLANLRPKSSSATLLYCPVCNVEHDVRREDCKDGCPGNVISEGDTCLTCGN</sequence>
<dbReference type="EMBL" id="LT629782">
    <property type="protein sequence ID" value="SDT99031.1"/>
    <property type="molecule type" value="Genomic_DNA"/>
</dbReference>
<evidence type="ECO:0000313" key="1">
    <source>
        <dbReference type="EMBL" id="SDT99031.1"/>
    </source>
</evidence>
<accession>A0A8B3XWK8</accession>
<gene>
    <name evidence="1" type="ORF">SAMN04490197_1761</name>
</gene>
<protein>
    <submittedName>
        <fullName evidence="1">Uncharacterized protein</fullName>
    </submittedName>
</protein>
<reference evidence="1 2" key="1">
    <citation type="submission" date="2016-10" db="EMBL/GenBank/DDBJ databases">
        <authorList>
            <person name="Varghese N."/>
            <person name="Submissions S."/>
        </authorList>
    </citation>
    <scope>NUCLEOTIDE SEQUENCE [LARGE SCALE GENOMIC DNA]</scope>
    <source>
        <strain evidence="1 2">BS2775</strain>
    </source>
</reference>
<dbReference type="AlphaFoldDB" id="A0A8B3XWK8"/>
<keyword evidence="2" id="KW-1185">Reference proteome</keyword>
<evidence type="ECO:0000313" key="2">
    <source>
        <dbReference type="Proteomes" id="UP000183653"/>
    </source>
</evidence>
<dbReference type="OrthoDB" id="1234180at2"/>
<dbReference type="Proteomes" id="UP000183653">
    <property type="component" value="Chromosome I"/>
</dbReference>
<name>A0A8B3XWK8_9PSED</name>
<dbReference type="RefSeq" id="WP_057721501.1">
    <property type="nucleotide sequence ID" value="NZ_JYLM01000001.1"/>
</dbReference>